<evidence type="ECO:0000259" key="1">
    <source>
        <dbReference type="PROSITE" id="PS50404"/>
    </source>
</evidence>
<dbReference type="InterPro" id="IPR036282">
    <property type="entry name" value="Glutathione-S-Trfase_C_sf"/>
</dbReference>
<reference evidence="3 4" key="1">
    <citation type="submission" date="2021-08" db="EMBL/GenBank/DDBJ databases">
        <title>Comparative Genomics Analysis of the Genus Qipengyuania Reveals Extensive Genetic Diversity and Metabolic Versatility, Including the Description of Fifteen Novel Species.</title>
        <authorList>
            <person name="Liu Y."/>
        </authorList>
    </citation>
    <scope>NUCLEOTIDE SEQUENCE [LARGE SCALE GENOMIC DNA]</scope>
    <source>
        <strain evidence="3 4">GH25</strain>
    </source>
</reference>
<feature type="domain" description="GST C-terminal" evidence="2">
    <location>
        <begin position="62"/>
        <end position="200"/>
    </location>
</feature>
<dbReference type="PROSITE" id="PS50404">
    <property type="entry name" value="GST_NTER"/>
    <property type="match status" value="1"/>
</dbReference>
<dbReference type="SUPFAM" id="SSF52833">
    <property type="entry name" value="Thioredoxin-like"/>
    <property type="match status" value="1"/>
</dbReference>
<dbReference type="InterPro" id="IPR050983">
    <property type="entry name" value="GST_Omega/HSP26"/>
</dbReference>
<comment type="caution">
    <text evidence="3">The sequence shown here is derived from an EMBL/GenBank/DDBJ whole genome shotgun (WGS) entry which is preliminary data.</text>
</comment>
<keyword evidence="4" id="KW-1185">Reference proteome</keyword>
<dbReference type="Pfam" id="PF13410">
    <property type="entry name" value="GST_C_2"/>
    <property type="match status" value="1"/>
</dbReference>
<dbReference type="CDD" id="cd03196">
    <property type="entry name" value="GST_C_5"/>
    <property type="match status" value="1"/>
</dbReference>
<dbReference type="RefSeq" id="WP_221597808.1">
    <property type="nucleotide sequence ID" value="NZ_JAIGNQ010000002.1"/>
</dbReference>
<feature type="domain" description="GST N-terminal" evidence="1">
    <location>
        <begin position="2"/>
        <end position="81"/>
    </location>
</feature>
<dbReference type="InterPro" id="IPR004045">
    <property type="entry name" value="Glutathione_S-Trfase_N"/>
</dbReference>
<dbReference type="InterPro" id="IPR010987">
    <property type="entry name" value="Glutathione-S-Trfase_C-like"/>
</dbReference>
<protein>
    <submittedName>
        <fullName evidence="3">Glutathione S-transferase</fullName>
    </submittedName>
</protein>
<dbReference type="InterPro" id="IPR036249">
    <property type="entry name" value="Thioredoxin-like_sf"/>
</dbReference>
<name>A0ABS7JEI1_9SPHN</name>
<dbReference type="Pfam" id="PF13417">
    <property type="entry name" value="GST_N_3"/>
    <property type="match status" value="1"/>
</dbReference>
<proteinExistence type="predicted"/>
<organism evidence="3 4">
    <name type="scientific">Qipengyuania pacifica</name>
    <dbReference type="NCBI Taxonomy" id="2860199"/>
    <lineage>
        <taxon>Bacteria</taxon>
        <taxon>Pseudomonadati</taxon>
        <taxon>Pseudomonadota</taxon>
        <taxon>Alphaproteobacteria</taxon>
        <taxon>Sphingomonadales</taxon>
        <taxon>Erythrobacteraceae</taxon>
        <taxon>Qipengyuania</taxon>
    </lineage>
</organism>
<dbReference type="PANTHER" id="PTHR43968">
    <property type="match status" value="1"/>
</dbReference>
<gene>
    <name evidence="3" type="ORF">K3177_07925</name>
</gene>
<dbReference type="Gene3D" id="3.40.30.10">
    <property type="entry name" value="Glutaredoxin"/>
    <property type="match status" value="1"/>
</dbReference>
<evidence type="ECO:0000313" key="4">
    <source>
        <dbReference type="Proteomes" id="UP000776651"/>
    </source>
</evidence>
<dbReference type="PANTHER" id="PTHR43968:SF6">
    <property type="entry name" value="GLUTATHIONE S-TRANSFERASE OMEGA"/>
    <property type="match status" value="1"/>
</dbReference>
<dbReference type="PROSITE" id="PS50405">
    <property type="entry name" value="GST_CTER"/>
    <property type="match status" value="1"/>
</dbReference>
<dbReference type="EMBL" id="JAIGNQ010000002">
    <property type="protein sequence ID" value="MBX7488440.1"/>
    <property type="molecule type" value="Genomic_DNA"/>
</dbReference>
<dbReference type="Proteomes" id="UP000776651">
    <property type="component" value="Unassembled WGS sequence"/>
</dbReference>
<dbReference type="SUPFAM" id="SSF47616">
    <property type="entry name" value="GST C-terminal domain-like"/>
    <property type="match status" value="1"/>
</dbReference>
<accession>A0ABS7JEI1</accession>
<dbReference type="InterPro" id="IPR040079">
    <property type="entry name" value="Glutathione_S-Trfase"/>
</dbReference>
<dbReference type="SFLD" id="SFLDS00019">
    <property type="entry name" value="Glutathione_Transferase_(cytos"/>
    <property type="match status" value="1"/>
</dbReference>
<dbReference type="Gene3D" id="1.20.1050.10">
    <property type="match status" value="1"/>
</dbReference>
<evidence type="ECO:0000259" key="2">
    <source>
        <dbReference type="PROSITE" id="PS50405"/>
    </source>
</evidence>
<sequence>MTEVIIYSFRRCPYAMRARMALSVSGASYEHREVVLRDKPPEMLEVSPKGTVPVLVVPGAPPLEESLDIMHWALGQNDPEGWLDRSDPHLIETNDGPFKHHLDRYKYATRYDDVDPQEHRAAAFDILEQLDERLAGTAYLCGARRGLADIAIFPFIRQFANADRAWFDVLDLPALQKWLEGLLASDLFAGVMQKHPQWKSAD</sequence>
<evidence type="ECO:0000313" key="3">
    <source>
        <dbReference type="EMBL" id="MBX7488440.1"/>
    </source>
</evidence>